<comment type="caution">
    <text evidence="2">The sequence shown here is derived from an EMBL/GenBank/DDBJ whole genome shotgun (WGS) entry which is preliminary data.</text>
</comment>
<feature type="transmembrane region" description="Helical" evidence="1">
    <location>
        <begin position="27"/>
        <end position="48"/>
    </location>
</feature>
<proteinExistence type="predicted"/>
<dbReference type="EMBL" id="DVNB01000016">
    <property type="protein sequence ID" value="HIU56443.1"/>
    <property type="molecule type" value="Genomic_DNA"/>
</dbReference>
<feature type="transmembrane region" description="Helical" evidence="1">
    <location>
        <begin position="188"/>
        <end position="204"/>
    </location>
</feature>
<gene>
    <name evidence="2" type="ORF">IAA61_01355</name>
</gene>
<protein>
    <submittedName>
        <fullName evidence="2">Uncharacterized protein</fullName>
    </submittedName>
</protein>
<sequence>MDLLERLAERESRKRHTAASESDRKRLGAFLTVVVVFAVVFTAGMIYVSKSNTIYFWDDSTYWDMGRAVADGDLKGDFLRKVYDSIGTDDYNYLAALPSAAWMTLFGQSRVSYVAGLLIMYVLPFFVLVYSLAKKLSKAPRFAFAASVFMIPATAFLAFSGFVDVGGLLIIAACYNLYYTRDGTANEIWRYIVIGILLVLLMVFRKYFAFFSVSFLTAMAMDCILFKRKWRNLIAAGASAAILLCTVFMPFLTGILLKNYVALYEGYSYSVGTDMRLITRYFGMILPLLLFIVPFASAARRQEYRPIFAWIQMLVCALMFMATQTHGQQHLTMYIPSLTVLVLFLTNVISKQWMLIAVCLLACVNSVNTYIPREQPGNIQDIDHMALIPDFSMLPKHREDTEAVLALKRDLDRAVPEGKHCGVLSSSFLLNDSILRNVEPSIRAGITRDPDYIVGLPEVDSRDSGRLEELYTADYILVASPAQTHLAAGEQTIVDEAVASFENGTDIAESFAEVAGFARELDGFTVRLYERVDDVGLYQRSLFEPRLFY</sequence>
<reference evidence="2" key="2">
    <citation type="journal article" date="2021" name="PeerJ">
        <title>Extensive microbial diversity within the chicken gut microbiome revealed by metagenomics and culture.</title>
        <authorList>
            <person name="Gilroy R."/>
            <person name="Ravi A."/>
            <person name="Getino M."/>
            <person name="Pursley I."/>
            <person name="Horton D.L."/>
            <person name="Alikhan N.F."/>
            <person name="Baker D."/>
            <person name="Gharbi K."/>
            <person name="Hall N."/>
            <person name="Watson M."/>
            <person name="Adriaenssens E.M."/>
            <person name="Foster-Nyarko E."/>
            <person name="Jarju S."/>
            <person name="Secka A."/>
            <person name="Antonio M."/>
            <person name="Oren A."/>
            <person name="Chaudhuri R.R."/>
            <person name="La Ragione R."/>
            <person name="Hildebrand F."/>
            <person name="Pallen M.J."/>
        </authorList>
    </citation>
    <scope>NUCLEOTIDE SEQUENCE</scope>
    <source>
        <strain evidence="2">USAMLcec3-3695</strain>
    </source>
</reference>
<evidence type="ECO:0000313" key="3">
    <source>
        <dbReference type="Proteomes" id="UP000824109"/>
    </source>
</evidence>
<feature type="transmembrane region" description="Helical" evidence="1">
    <location>
        <begin position="233"/>
        <end position="257"/>
    </location>
</feature>
<dbReference type="Proteomes" id="UP000824109">
    <property type="component" value="Unassembled WGS sequence"/>
</dbReference>
<keyword evidence="1" id="KW-1133">Transmembrane helix</keyword>
<dbReference type="AlphaFoldDB" id="A0A9D1M9P2"/>
<evidence type="ECO:0000256" key="1">
    <source>
        <dbReference type="SAM" id="Phobius"/>
    </source>
</evidence>
<feature type="transmembrane region" description="Helical" evidence="1">
    <location>
        <begin position="165"/>
        <end position="181"/>
    </location>
</feature>
<evidence type="ECO:0000313" key="2">
    <source>
        <dbReference type="EMBL" id="HIU56443.1"/>
    </source>
</evidence>
<reference evidence="2" key="1">
    <citation type="submission" date="2020-10" db="EMBL/GenBank/DDBJ databases">
        <authorList>
            <person name="Gilroy R."/>
        </authorList>
    </citation>
    <scope>NUCLEOTIDE SEQUENCE</scope>
    <source>
        <strain evidence="2">USAMLcec3-3695</strain>
    </source>
</reference>
<organism evidence="2 3">
    <name type="scientific">Candidatus Ornithomonoglobus merdipullorum</name>
    <dbReference type="NCBI Taxonomy" id="2840895"/>
    <lineage>
        <taxon>Bacteria</taxon>
        <taxon>Bacillati</taxon>
        <taxon>Bacillota</taxon>
        <taxon>Clostridia</taxon>
        <taxon>Candidatus Ornithomonoglobus</taxon>
    </lineage>
</organism>
<feature type="transmembrane region" description="Helical" evidence="1">
    <location>
        <begin position="277"/>
        <end position="295"/>
    </location>
</feature>
<name>A0A9D1M9P2_9FIRM</name>
<keyword evidence="1" id="KW-0472">Membrane</keyword>
<feature type="transmembrane region" description="Helical" evidence="1">
    <location>
        <begin position="111"/>
        <end position="130"/>
    </location>
</feature>
<keyword evidence="1" id="KW-0812">Transmembrane</keyword>
<feature type="transmembrane region" description="Helical" evidence="1">
    <location>
        <begin position="307"/>
        <end position="325"/>
    </location>
</feature>
<accession>A0A9D1M9P2</accession>